<feature type="compositionally biased region" description="Basic and acidic residues" evidence="2">
    <location>
        <begin position="1707"/>
        <end position="1716"/>
    </location>
</feature>
<dbReference type="Proteomes" id="UP000295497">
    <property type="component" value="Chromosome"/>
</dbReference>
<evidence type="ECO:0000313" key="6">
    <source>
        <dbReference type="Proteomes" id="UP000295497"/>
    </source>
</evidence>
<feature type="region of interest" description="Disordered" evidence="2">
    <location>
        <begin position="23"/>
        <end position="91"/>
    </location>
</feature>
<dbReference type="Gene3D" id="3.30.1330.60">
    <property type="entry name" value="OmpA-like domain"/>
    <property type="match status" value="1"/>
</dbReference>
<feature type="compositionally biased region" description="Basic and acidic residues" evidence="2">
    <location>
        <begin position="720"/>
        <end position="735"/>
    </location>
</feature>
<evidence type="ECO:0000256" key="1">
    <source>
        <dbReference type="PROSITE-ProRule" id="PRU00473"/>
    </source>
</evidence>
<dbReference type="PANTHER" id="PTHR30329:SF21">
    <property type="entry name" value="LIPOPROTEIN YIAD-RELATED"/>
    <property type="match status" value="1"/>
</dbReference>
<proteinExistence type="predicted"/>
<feature type="compositionally biased region" description="Basic and acidic residues" evidence="2">
    <location>
        <begin position="1796"/>
        <end position="1826"/>
    </location>
</feature>
<dbReference type="InterPro" id="IPR050330">
    <property type="entry name" value="Bact_OuterMem_StrucFunc"/>
</dbReference>
<feature type="chain" id="PRO_5020327675" description="OmpA-like domain-containing protein" evidence="3">
    <location>
        <begin position="24"/>
        <end position="1942"/>
    </location>
</feature>
<feature type="compositionally biased region" description="Basic and acidic residues" evidence="2">
    <location>
        <begin position="932"/>
        <end position="942"/>
    </location>
</feature>
<feature type="compositionally biased region" description="Basic and acidic residues" evidence="2">
    <location>
        <begin position="632"/>
        <end position="667"/>
    </location>
</feature>
<feature type="compositionally biased region" description="Basic and acidic residues" evidence="2">
    <location>
        <begin position="308"/>
        <end position="339"/>
    </location>
</feature>
<feature type="compositionally biased region" description="Basic and acidic residues" evidence="2">
    <location>
        <begin position="903"/>
        <end position="922"/>
    </location>
</feature>
<feature type="region of interest" description="Disordered" evidence="2">
    <location>
        <begin position="1769"/>
        <end position="1841"/>
    </location>
</feature>
<feature type="region of interest" description="Disordered" evidence="2">
    <location>
        <begin position="1178"/>
        <end position="1247"/>
    </location>
</feature>
<dbReference type="InterPro" id="IPR036737">
    <property type="entry name" value="OmpA-like_sf"/>
</dbReference>
<feature type="compositionally biased region" description="Basic residues" evidence="2">
    <location>
        <begin position="1907"/>
        <end position="1917"/>
    </location>
</feature>
<organism evidence="5 6">
    <name type="scientific">Sorangium cellulosum</name>
    <name type="common">Polyangium cellulosum</name>
    <dbReference type="NCBI Taxonomy" id="56"/>
    <lineage>
        <taxon>Bacteria</taxon>
        <taxon>Pseudomonadati</taxon>
        <taxon>Myxococcota</taxon>
        <taxon>Polyangia</taxon>
        <taxon>Polyangiales</taxon>
        <taxon>Polyangiaceae</taxon>
        <taxon>Sorangium</taxon>
    </lineage>
</organism>
<feature type="compositionally biased region" description="Pro residues" evidence="2">
    <location>
        <begin position="32"/>
        <end position="50"/>
    </location>
</feature>
<feature type="region of interest" description="Disordered" evidence="2">
    <location>
        <begin position="706"/>
        <end position="739"/>
    </location>
</feature>
<accession>A0A4P2QQV2</accession>
<keyword evidence="3" id="KW-0732">Signal</keyword>
<feature type="region of interest" description="Disordered" evidence="2">
    <location>
        <begin position="1499"/>
        <end position="1520"/>
    </location>
</feature>
<evidence type="ECO:0000259" key="4">
    <source>
        <dbReference type="PROSITE" id="PS51123"/>
    </source>
</evidence>
<feature type="compositionally biased region" description="Basic and acidic residues" evidence="2">
    <location>
        <begin position="949"/>
        <end position="959"/>
    </location>
</feature>
<feature type="compositionally biased region" description="Basic and acidic residues" evidence="2">
    <location>
        <begin position="1433"/>
        <end position="1443"/>
    </location>
</feature>
<feature type="compositionally biased region" description="Low complexity" evidence="2">
    <location>
        <begin position="1918"/>
        <end position="1929"/>
    </location>
</feature>
<feature type="compositionally biased region" description="Basic and acidic residues" evidence="2">
    <location>
        <begin position="973"/>
        <end position="983"/>
    </location>
</feature>
<dbReference type="GO" id="GO:0016020">
    <property type="term" value="C:membrane"/>
    <property type="evidence" value="ECO:0007669"/>
    <property type="project" value="UniProtKB-UniRule"/>
</dbReference>
<feature type="compositionally biased region" description="Basic and acidic residues" evidence="2">
    <location>
        <begin position="1666"/>
        <end position="1691"/>
    </location>
</feature>
<feature type="compositionally biased region" description="Gly residues" evidence="2">
    <location>
        <begin position="1451"/>
        <end position="1469"/>
    </location>
</feature>
<feature type="compositionally biased region" description="Basic and acidic residues" evidence="2">
    <location>
        <begin position="1081"/>
        <end position="1098"/>
    </location>
</feature>
<evidence type="ECO:0000313" key="5">
    <source>
        <dbReference type="EMBL" id="AUX32271.1"/>
    </source>
</evidence>
<dbReference type="Pfam" id="PF00691">
    <property type="entry name" value="OmpA"/>
    <property type="match status" value="1"/>
</dbReference>
<feature type="region of interest" description="Disordered" evidence="2">
    <location>
        <begin position="1081"/>
        <end position="1145"/>
    </location>
</feature>
<dbReference type="EMBL" id="CP012672">
    <property type="protein sequence ID" value="AUX32271.1"/>
    <property type="molecule type" value="Genomic_DNA"/>
</dbReference>
<feature type="region of interest" description="Disordered" evidence="2">
    <location>
        <begin position="1867"/>
        <end position="1942"/>
    </location>
</feature>
<evidence type="ECO:0000256" key="2">
    <source>
        <dbReference type="SAM" id="MobiDB-lite"/>
    </source>
</evidence>
<name>A0A4P2QQV2_SORCE</name>
<dbReference type="PROSITE" id="PS51123">
    <property type="entry name" value="OMPA_2"/>
    <property type="match status" value="1"/>
</dbReference>
<gene>
    <name evidence="5" type="ORF">SOCE836_044080</name>
</gene>
<feature type="region of interest" description="Disordered" evidence="2">
    <location>
        <begin position="778"/>
        <end position="799"/>
    </location>
</feature>
<feature type="compositionally biased region" description="Low complexity" evidence="2">
    <location>
        <begin position="259"/>
        <end position="299"/>
    </location>
</feature>
<keyword evidence="1" id="KW-0472">Membrane</keyword>
<protein>
    <recommendedName>
        <fullName evidence="4">OmpA-like domain-containing protein</fullName>
    </recommendedName>
</protein>
<feature type="compositionally biased region" description="Basic and acidic residues" evidence="2">
    <location>
        <begin position="995"/>
        <end position="1008"/>
    </location>
</feature>
<feature type="domain" description="OmpA-like" evidence="4">
    <location>
        <begin position="121"/>
        <end position="239"/>
    </location>
</feature>
<sequence length="1942" mass="206641">MRTTRWLGMAFAVSLLAANAGCAKEPQVQAQPPAPVQPPPPPAPPPPPPDADADGVLDDGTDKCVGEKEDGLPPDAKDGCKSTDPDGDGIVAEADKCPNDAEVKNNYQDDDGCPDVPPVELANNEVKLNAKIAFVAGKADIEPASQELLANIAQIFKDHPQIQFVEVAAYSEKVGNDAATVTLTKKRADAVVKALTALGVEKNRLRAAGYGAHCASDAGETEEAKEKNRRVEIKIMRFEGKDTGVELACAAAITKGLKPAGVPATAPKGAAAAAPAPKGSDAKPAAAKPADAKPAAAQRAARRRRPARRGEARGHEARRGEARRSEAGRDEARQREVGAGRRAGRRLPVVGLPARGGEQALERLLRALPSLHLGQRARAQALDVGAQRGAIRGGRRAAEPRVRAARARAARRRLARERGRGGLDEVRGRRRVVALPRPPLDEPGLLREPREDVPALRAHGELRREEHDLQVAAEVREGARLAVEREDVVDDARVERRGRAAHRDAEQIGAQRRAERGRAAERARGREHERAAVPLAPLPREQHAGVVEPAAPAQRLHRGRERVGVVRAPLRGREEAVEAAQDGARRRAARAPEVRQLTEHVRDAQRERERVGVAGGLLVAAELDLRLGARERAGDRGERARGPRGERADARGRGEPGGERIEQRPDRGVVGVGRQEAAHERPEIAGQEGVAGLGGELGVDREQRARVAAPGERLLRAQRPRPEPQAERERGDRPARGGRAALGVAVEEVVGGRERRRADVGARGVVVALGRALGRERGRERALGRAAGAEAEAELEAGRPLEEPGAVRDVEAEREDAGRGLLLVAVGHARDAQAARVGGREDAVERVARLGAPAAGEVAHGAHDREHVARVGRLAGVVRRRAHRARVGRRVRGDAAPGLRDLAQVRERPRDPAAALVRERDGLRRRRPAQHGRAEERGEQREVGLVAQPERRERPRIADEQAPDVALRPGGGQRRERVEEGDAGRALPGAARRRAVAERRGEPAEHPAERRAALLREAVRGGGREERAGERVAAGERVREARVAEAGEARGDGGLGVRGGDGEAHARLLCAGARRAARAGRGEQVDRVGEERHEEPRAPRPRAVALPVAGREQDPAADVAEPGERAARLGARPAPGGGAGVLRGRGLARALGEQHGEDAVGERGDVLHEAGRRRVRVARRAVAGSAGRREPRDGAAERVARRPALRGEPGRVGRARIQRAGGAERGVAREARGERREAGVGERRRGRERALDLRRREREIGRSIREEPDQRVGGVQAGDAPAGLRGEVAAQLRGERALEGQEVRGLHLGRVRHAGEGAGERRGEDRLGVARVGHAALDGDLREVDDGVAEALVGEHPGAVGEGDLRERAVAARLGLGERAQRGEVREAELGDAPARGAARLACGGRGAALVEQARRVGPRGARLIDGADERLVARKPRVERQPPARRRGPGAPGRGRGGRGRGVAGGEGAGEHEVAGPVHGRGEVPAAARGLAEQVVERGAPVRGHGPQHRRAAGAPRRAAVAGRAHAEEIAVGRVARRGRRILRGRAGADRVAVVLERDAGRPEQLERVPAAQRGLVVGVAPLQRGGEGVGGAGGLDVAEGARGAEGAAHERRERDVVRGARERRVAARDRREAGHERPERVARKDVDRAVASAREDEVLVPEGLAEREEQRVGAERAGGRQRRRADPGRVRRAHARRPGGGLGARLDDDRDARPRAAAPVEVAEQARPRIAFVPGGAGLDVPQGELARRAAFGEGRGEGALARVEARGIAARRRRGRGARRARAAAAGGEEPEDERRADRESGRRGDHASVQHDGRATYHEGRGRAATGSRIEEAGRPGRAAAAFLPLPARATSAACDGLRSDEVPAARGAAGAPVERRGAPSRRSGSRASRSRRAARAKAGTPGRRRASARTMRRSTSTTAESRSTSTRESRTTRRAPR</sequence>
<feature type="region of interest" description="Disordered" evidence="2">
    <location>
        <begin position="900"/>
        <end position="1008"/>
    </location>
</feature>
<feature type="compositionally biased region" description="Basic and acidic residues" evidence="2">
    <location>
        <begin position="1226"/>
        <end position="1247"/>
    </location>
</feature>
<feature type="region of interest" description="Disordered" evidence="2">
    <location>
        <begin position="1603"/>
        <end position="1725"/>
    </location>
</feature>
<feature type="region of interest" description="Disordered" evidence="2">
    <location>
        <begin position="259"/>
        <end position="342"/>
    </location>
</feature>
<feature type="region of interest" description="Disordered" evidence="2">
    <location>
        <begin position="632"/>
        <end position="691"/>
    </location>
</feature>
<dbReference type="CDD" id="cd07185">
    <property type="entry name" value="OmpA_C-like"/>
    <property type="match status" value="1"/>
</dbReference>
<evidence type="ECO:0000256" key="3">
    <source>
        <dbReference type="SAM" id="SignalP"/>
    </source>
</evidence>
<feature type="compositionally biased region" description="Basic residues" evidence="2">
    <location>
        <begin position="1772"/>
        <end position="1785"/>
    </location>
</feature>
<reference evidence="5 6" key="1">
    <citation type="submission" date="2015-09" db="EMBL/GenBank/DDBJ databases">
        <title>Sorangium comparison.</title>
        <authorList>
            <person name="Zaburannyi N."/>
            <person name="Bunk B."/>
            <person name="Overmann J."/>
            <person name="Mueller R."/>
        </authorList>
    </citation>
    <scope>NUCLEOTIDE SEQUENCE [LARGE SCALE GENOMIC DNA]</scope>
    <source>
        <strain evidence="5 6">So ce836</strain>
    </source>
</reference>
<dbReference type="InterPro" id="IPR006665">
    <property type="entry name" value="OmpA-like"/>
</dbReference>
<feature type="region of interest" description="Disordered" evidence="2">
    <location>
        <begin position="1433"/>
        <end position="1482"/>
    </location>
</feature>
<feature type="region of interest" description="Disordered" evidence="2">
    <location>
        <begin position="499"/>
        <end position="528"/>
    </location>
</feature>
<dbReference type="SUPFAM" id="SSF103088">
    <property type="entry name" value="OmpA-like"/>
    <property type="match status" value="1"/>
</dbReference>
<feature type="signal peptide" evidence="3">
    <location>
        <begin position="1"/>
        <end position="23"/>
    </location>
</feature>
<dbReference type="PANTHER" id="PTHR30329">
    <property type="entry name" value="STATOR ELEMENT OF FLAGELLAR MOTOR COMPLEX"/>
    <property type="match status" value="1"/>
</dbReference>
<feature type="compositionally biased region" description="Basic and acidic residues" evidence="2">
    <location>
        <begin position="1609"/>
        <end position="1659"/>
    </location>
</feature>
<feature type="compositionally biased region" description="Basic and acidic residues" evidence="2">
    <location>
        <begin position="1187"/>
        <end position="1200"/>
    </location>
</feature>
<feature type="compositionally biased region" description="Basic and acidic residues" evidence="2">
    <location>
        <begin position="60"/>
        <end position="84"/>
    </location>
</feature>